<feature type="compositionally biased region" description="Basic and acidic residues" evidence="2">
    <location>
        <begin position="1106"/>
        <end position="1126"/>
    </location>
</feature>
<feature type="region of interest" description="Disordered" evidence="2">
    <location>
        <begin position="1412"/>
        <end position="1432"/>
    </location>
</feature>
<feature type="region of interest" description="Disordered" evidence="2">
    <location>
        <begin position="431"/>
        <end position="478"/>
    </location>
</feature>
<keyword evidence="4" id="KW-1185">Reference proteome</keyword>
<evidence type="ECO:0000313" key="4">
    <source>
        <dbReference type="Proteomes" id="UP000193944"/>
    </source>
</evidence>
<protein>
    <submittedName>
        <fullName evidence="3">Uncharacterized protein</fullName>
    </submittedName>
</protein>
<feature type="region of interest" description="Disordered" evidence="2">
    <location>
        <begin position="982"/>
        <end position="1008"/>
    </location>
</feature>
<comment type="caution">
    <text evidence="3">The sequence shown here is derived from an EMBL/GenBank/DDBJ whole genome shotgun (WGS) entry which is preliminary data.</text>
</comment>
<sequence>MYQEEIIYEDSPLADYFNSIDEDFEFTNINTENEKGKKKINFFIKNYEKCLKHFKNVLQHIYEKLLLDNLLLLDMEEISTLLEPFLNYLSKTITKSQYENLMKEKSSFMLFKDLNAFSKSVSINKKKKAFLPKDILLPVLFILFIQKFKNHMSTTLSENVNTILYISMAIAFLFNMKSQINKYYQYTVINNIIQFANEYVKLDNVANKCIRHIQEVELVSRGYKLSNNIAPINRLELSMPKEELQCLHLREMVLETIKIINIEENTHILALREVYKNNYSILQQILKQFTSFDLDEEYINENNNNNNNNNNSNNKDDFSSNSLIKMNQYTLSSSLSYHPDQKSKENLNLSLLMNDILYKQQQKDNNYNSSIIYIQYNLFKRYYQYKYHLFKNFIEKEIIDKRLKFLKWNNKKFKTTEKEKINLLNKLLNNQPFSKNLNNNDNNTNNTNTNDNNKNNNDDDNTNDNNKNKNNNNNNKYNNEIESKISNYESTSLNIPLESKSNYQTINEIDNTTNSNFKNEIQYQNQIKTSNHFAEKFKSLNDLLAKKYDPSSTEEIEQIEEEEKNEEKIKEKEKEEIMVVNEIEQIEKNEFQNNENKLFNNNINENHHINNDNDNDNSNDNEIISSISNINSIGIQNYSQENNILSTEDEIRKDIYQEEENQRQDQNQNQEEIEGGRVIMSFKNLALQLDSLLAKGELMNKNNNNDQPDYSYLSSINHELEEESDINNNTINQNKNKNNNEDDDTTTTTSTSNSNSNIKKEESKSENESKNENENEKEEENKEEMKEEENEKEKENKEEMKEEENEKEEENKEEEMKEEENKNEKEEENKEENKEEMKEEGKKVNLNNIEENKIITNNKELEISNSDIQGSIDIDKTFDINSEINNNSNNNEDDYYEYNNNNNEYIINDSDNEQYIEDQLIEINHDDVSQFSSNNLIQNESSGKKQNNLDEEEEFFISLNDNYENNIDNNHQYNQYKIININNDNDNDYKKKKKNKKKNKKNNHENENVNNLANELALAFSKSNNFNEIEKEEEDNQYLDNTDNELTFGFSGKDFYGDDQAYINSLNFSKSNPLLDDIYNQAMMMKKTNENDKDNNNNNNNNIVNNKDKEEKEKEKEKGKEKEKEQVNINNDNSNKLNFEVHPNESLTLSEKKNNNIVSNVNNNQNNELLTATISEIIPLSNQTIMTKREQLMLDYLKSQLNQCREYCYNFVVFLLISYQFHPLNKSFEINYWLNLNDSLNPWINQIHQWYQRLEGQLSNNNIINLSSIEENDKEKIQTIDKDSRILCQKLKYMNVAMQEIQIQLSFFYDEFVQHASSPISTHNYLNNNKNEKEKENEENEEALILLEQEDKIKMELNKKYEQMLKNIEHLQKEFNEARYVMDAIFNQDKEALNTLRERQYQLNYQKKLELQKQKQKQSKKENQDDTYHDPSIRLFEESTIIEMDSEERVYEAIVGADEKEEKRPHSKLTRTERIIIQKQKREEERKKREKLNQTLNMISELKNVLTEREKVIKENVRQQIKMKMPQ</sequence>
<organism evidence="3 4">
    <name type="scientific">Anaeromyces robustus</name>
    <dbReference type="NCBI Taxonomy" id="1754192"/>
    <lineage>
        <taxon>Eukaryota</taxon>
        <taxon>Fungi</taxon>
        <taxon>Fungi incertae sedis</taxon>
        <taxon>Chytridiomycota</taxon>
        <taxon>Chytridiomycota incertae sedis</taxon>
        <taxon>Neocallimastigomycetes</taxon>
        <taxon>Neocallimastigales</taxon>
        <taxon>Neocallimastigaceae</taxon>
        <taxon>Anaeromyces</taxon>
    </lineage>
</organism>
<dbReference type="EMBL" id="MCFG01000124">
    <property type="protein sequence ID" value="ORX81204.1"/>
    <property type="molecule type" value="Genomic_DNA"/>
</dbReference>
<feature type="region of interest" description="Disordered" evidence="2">
    <location>
        <begin position="1321"/>
        <end position="1340"/>
    </location>
</feature>
<gene>
    <name evidence="3" type="ORF">BCR32DRAFT_293408</name>
</gene>
<feature type="compositionally biased region" description="Low complexity" evidence="2">
    <location>
        <begin position="300"/>
        <end position="313"/>
    </location>
</feature>
<feature type="compositionally biased region" description="Low complexity" evidence="2">
    <location>
        <begin position="438"/>
        <end position="455"/>
    </location>
</feature>
<feature type="coiled-coil region" evidence="1">
    <location>
        <begin position="1475"/>
        <end position="1502"/>
    </location>
</feature>
<feature type="compositionally biased region" description="Acidic residues" evidence="2">
    <location>
        <begin position="801"/>
        <end position="818"/>
    </location>
</feature>
<evidence type="ECO:0000256" key="1">
    <source>
        <dbReference type="SAM" id="Coils"/>
    </source>
</evidence>
<keyword evidence="1" id="KW-0175">Coiled coil</keyword>
<feature type="region of interest" description="Disordered" evidence="2">
    <location>
        <begin position="1089"/>
        <end position="1139"/>
    </location>
</feature>
<dbReference type="STRING" id="1754192.A0A1Y1X790"/>
<proteinExistence type="predicted"/>
<feature type="region of interest" description="Disordered" evidence="2">
    <location>
        <begin position="300"/>
        <end position="319"/>
    </location>
</feature>
<feature type="compositionally biased region" description="Low complexity" evidence="2">
    <location>
        <begin position="746"/>
        <end position="757"/>
    </location>
</feature>
<reference evidence="3 4" key="1">
    <citation type="submission" date="2016-08" db="EMBL/GenBank/DDBJ databases">
        <title>A Parts List for Fungal Cellulosomes Revealed by Comparative Genomics.</title>
        <authorList>
            <consortium name="DOE Joint Genome Institute"/>
            <person name="Haitjema C.H."/>
            <person name="Gilmore S.P."/>
            <person name="Henske J.K."/>
            <person name="Solomon K.V."/>
            <person name="De Groot R."/>
            <person name="Kuo A."/>
            <person name="Mondo S.J."/>
            <person name="Salamov A.A."/>
            <person name="Labutti K."/>
            <person name="Zhao Z."/>
            <person name="Chiniquy J."/>
            <person name="Barry K."/>
            <person name="Brewer H.M."/>
            <person name="Purvine S.O."/>
            <person name="Wright A.T."/>
            <person name="Boxma B."/>
            <person name="Van Alen T."/>
            <person name="Hackstein J.H."/>
            <person name="Baker S.E."/>
            <person name="Grigoriev I.V."/>
            <person name="O'Malley M.A."/>
        </authorList>
    </citation>
    <scope>NUCLEOTIDE SEQUENCE [LARGE SCALE GENOMIC DNA]</scope>
    <source>
        <strain evidence="3 4">S4</strain>
    </source>
</reference>
<feature type="region of interest" description="Disordered" evidence="2">
    <location>
        <begin position="729"/>
        <end position="844"/>
    </location>
</feature>
<feature type="compositionally biased region" description="Basic and acidic residues" evidence="2">
    <location>
        <begin position="758"/>
        <end position="800"/>
    </location>
</feature>
<feature type="compositionally biased region" description="Low complexity" evidence="2">
    <location>
        <begin position="463"/>
        <end position="478"/>
    </location>
</feature>
<reference evidence="3 4" key="2">
    <citation type="submission" date="2016-08" db="EMBL/GenBank/DDBJ databases">
        <title>Pervasive Adenine N6-methylation of Active Genes in Fungi.</title>
        <authorList>
            <consortium name="DOE Joint Genome Institute"/>
            <person name="Mondo S.J."/>
            <person name="Dannebaum R.O."/>
            <person name="Kuo R.C."/>
            <person name="Labutti K."/>
            <person name="Haridas S."/>
            <person name="Kuo A."/>
            <person name="Salamov A."/>
            <person name="Ahrendt S.R."/>
            <person name="Lipzen A."/>
            <person name="Sullivan W."/>
            <person name="Andreopoulos W.B."/>
            <person name="Clum A."/>
            <person name="Lindquist E."/>
            <person name="Daum C."/>
            <person name="Ramamoorthy G.K."/>
            <person name="Gryganskyi A."/>
            <person name="Culley D."/>
            <person name="Magnuson J.K."/>
            <person name="James T.Y."/>
            <person name="O'Malley M.A."/>
            <person name="Stajich J.E."/>
            <person name="Spatafora J.W."/>
            <person name="Visel A."/>
            <person name="Grigoriev I.V."/>
        </authorList>
    </citation>
    <scope>NUCLEOTIDE SEQUENCE [LARGE SCALE GENOMIC DNA]</scope>
    <source>
        <strain evidence="3 4">S4</strain>
    </source>
</reference>
<dbReference type="OrthoDB" id="21151at2759"/>
<dbReference type="Proteomes" id="UP000193944">
    <property type="component" value="Unassembled WGS sequence"/>
</dbReference>
<feature type="compositionally biased region" description="Basic residues" evidence="2">
    <location>
        <begin position="990"/>
        <end position="1001"/>
    </location>
</feature>
<feature type="compositionally biased region" description="Polar residues" evidence="2">
    <location>
        <begin position="1127"/>
        <end position="1137"/>
    </location>
</feature>
<evidence type="ECO:0000313" key="3">
    <source>
        <dbReference type="EMBL" id="ORX81204.1"/>
    </source>
</evidence>
<feature type="compositionally biased region" description="Low complexity" evidence="2">
    <location>
        <begin position="1096"/>
        <end position="1105"/>
    </location>
</feature>
<accession>A0A1Y1X790</accession>
<evidence type="ECO:0000256" key="2">
    <source>
        <dbReference type="SAM" id="MobiDB-lite"/>
    </source>
</evidence>
<feature type="compositionally biased region" description="Basic and acidic residues" evidence="2">
    <location>
        <begin position="819"/>
        <end position="843"/>
    </location>
</feature>
<feature type="coiled-coil region" evidence="1">
    <location>
        <begin position="552"/>
        <end position="589"/>
    </location>
</feature>
<name>A0A1Y1X790_9FUNG</name>